<organism evidence="4">
    <name type="scientific">Octactis speculum</name>
    <dbReference type="NCBI Taxonomy" id="3111310"/>
    <lineage>
        <taxon>Eukaryota</taxon>
        <taxon>Sar</taxon>
        <taxon>Stramenopiles</taxon>
        <taxon>Ochrophyta</taxon>
        <taxon>Dictyochophyceae</taxon>
        <taxon>Dictyochales</taxon>
        <taxon>Dictyochaceae</taxon>
        <taxon>Octactis</taxon>
    </lineage>
</organism>
<feature type="chain" id="PRO_5030893826" description="BD-FAE-like domain-containing protein" evidence="2">
    <location>
        <begin position="17"/>
        <end position="315"/>
    </location>
</feature>
<dbReference type="Gene3D" id="3.40.50.1820">
    <property type="entry name" value="alpha/beta hydrolase"/>
    <property type="match status" value="1"/>
</dbReference>
<evidence type="ECO:0000313" key="4">
    <source>
        <dbReference type="EMBL" id="CAD9388465.1"/>
    </source>
</evidence>
<dbReference type="AlphaFoldDB" id="A0A7S2FD09"/>
<dbReference type="InterPro" id="IPR049492">
    <property type="entry name" value="BD-FAE-like_dom"/>
</dbReference>
<dbReference type="Pfam" id="PF20434">
    <property type="entry name" value="BD-FAE"/>
    <property type="match status" value="1"/>
</dbReference>
<dbReference type="PANTHER" id="PTHR48081">
    <property type="entry name" value="AB HYDROLASE SUPERFAMILY PROTEIN C4A8.06C"/>
    <property type="match status" value="1"/>
</dbReference>
<reference evidence="4" key="1">
    <citation type="submission" date="2021-01" db="EMBL/GenBank/DDBJ databases">
        <authorList>
            <person name="Corre E."/>
            <person name="Pelletier E."/>
            <person name="Niang G."/>
            <person name="Scheremetjew M."/>
            <person name="Finn R."/>
            <person name="Kale V."/>
            <person name="Holt S."/>
            <person name="Cochrane G."/>
            <person name="Meng A."/>
            <person name="Brown T."/>
            <person name="Cohen L."/>
        </authorList>
    </citation>
    <scope>NUCLEOTIDE SEQUENCE</scope>
    <source>
        <strain evidence="4">CCMP1381</strain>
    </source>
</reference>
<proteinExistence type="predicted"/>
<sequence length="315" mass="34329">MMRFYLLSALWPVSSGAALFPIHRDLNITYGTAMINCSDGTNVSTCPSIMNLTLDHFYPSPEAETEGGRPAIVFVHGGSYCIEDSSDFWDQAEWFASRGFSAFSINYRLAKDDGLYPAGWEEWLPPFNESSWWANNWNHMYPAVRDAKASLRWIRAHAHDLGVNAAALVAYGGSAGACTTIGLGSLLEGDYKDELVGIDPTLEGTHLTVSSSVAAVVDHWGAVYAVDAVQWKDGQQRYGPLSAPTIAFHGLNDTTIVPENSIWLCDETLVPAGGECALHLIPNQTHGCWDATVGPDNRTQDEVTLSWLSEMGLAP</sequence>
<dbReference type="InterPro" id="IPR050300">
    <property type="entry name" value="GDXG_lipolytic_enzyme"/>
</dbReference>
<evidence type="ECO:0000256" key="2">
    <source>
        <dbReference type="SAM" id="SignalP"/>
    </source>
</evidence>
<dbReference type="InterPro" id="IPR029058">
    <property type="entry name" value="AB_hydrolase_fold"/>
</dbReference>
<evidence type="ECO:0000259" key="3">
    <source>
        <dbReference type="Pfam" id="PF20434"/>
    </source>
</evidence>
<dbReference type="EMBL" id="HBGS01011490">
    <property type="protein sequence ID" value="CAD9388465.1"/>
    <property type="molecule type" value="Transcribed_RNA"/>
</dbReference>
<accession>A0A7S2FD09</accession>
<gene>
    <name evidence="4" type="ORF">DSPE1174_LOCUS6031</name>
</gene>
<keyword evidence="2" id="KW-0732">Signal</keyword>
<dbReference type="GO" id="GO:0016787">
    <property type="term" value="F:hydrolase activity"/>
    <property type="evidence" value="ECO:0007669"/>
    <property type="project" value="UniProtKB-KW"/>
</dbReference>
<feature type="domain" description="BD-FAE-like" evidence="3">
    <location>
        <begin position="141"/>
        <end position="224"/>
    </location>
</feature>
<keyword evidence="1" id="KW-0378">Hydrolase</keyword>
<feature type="signal peptide" evidence="2">
    <location>
        <begin position="1"/>
        <end position="16"/>
    </location>
</feature>
<evidence type="ECO:0000256" key="1">
    <source>
        <dbReference type="ARBA" id="ARBA00022801"/>
    </source>
</evidence>
<protein>
    <recommendedName>
        <fullName evidence="3">BD-FAE-like domain-containing protein</fullName>
    </recommendedName>
</protein>
<name>A0A7S2FD09_9STRA</name>
<dbReference type="SUPFAM" id="SSF53474">
    <property type="entry name" value="alpha/beta-Hydrolases"/>
    <property type="match status" value="1"/>
</dbReference>